<dbReference type="Proteomes" id="UP000706333">
    <property type="component" value="Unassembled WGS sequence"/>
</dbReference>
<keyword evidence="2" id="KW-1185">Reference proteome</keyword>
<comment type="caution">
    <text evidence="1">The sequence shown here is derived from an EMBL/GenBank/DDBJ whole genome shotgun (WGS) entry which is preliminary data.</text>
</comment>
<accession>A0A934TKN5</accession>
<protein>
    <submittedName>
        <fullName evidence="1">Uncharacterized protein</fullName>
    </submittedName>
</protein>
<reference evidence="1" key="2">
    <citation type="journal article" date="2020" name="Microorganisms">
        <title>Osmotic Adaptation and Compatible Solute Biosynthesis of Phototrophic Bacteria as Revealed from Genome Analyses.</title>
        <authorList>
            <person name="Imhoff J.F."/>
            <person name="Rahn T."/>
            <person name="Kunzel S."/>
            <person name="Keller A."/>
            <person name="Neulinger S.C."/>
        </authorList>
    </citation>
    <scope>NUCLEOTIDE SEQUENCE</scope>
    <source>
        <strain evidence="1">LMG 28126</strain>
    </source>
</reference>
<reference evidence="1" key="1">
    <citation type="submission" date="2017-05" db="EMBL/GenBank/DDBJ databases">
        <authorList>
            <person name="Imhoff J.F."/>
            <person name="Rahn T."/>
            <person name="Kuenzel S."/>
            <person name="Neulinger S.C."/>
        </authorList>
    </citation>
    <scope>NUCLEOTIDE SEQUENCE</scope>
    <source>
        <strain evidence="1">LMG 28126</strain>
    </source>
</reference>
<dbReference type="AlphaFoldDB" id="A0A934TKN5"/>
<evidence type="ECO:0000313" key="1">
    <source>
        <dbReference type="EMBL" id="MBK5927309.1"/>
    </source>
</evidence>
<sequence>MDFATWAATLRLLPDAWQAGRLVFTNDSILPLPMLFPCFMDRLRAQTAEYVGLTESQHPRLHLQSYFFMLQGRALKNDAVHAFWAEMPVLTRKQDVIDALETRLFNLATVRWGLSSKVLFPLDALFPGCDPDEVALVNVSHSYWEHLVQCGMPFVKVELLRDNPLKVPIQHWRAVMARHGADIDEVEAHLAVPRGGTKVAGRPEWRIVLSELNRVRLGIRRRRRARCTPKPVR</sequence>
<dbReference type="RefSeq" id="WP_201157072.1">
    <property type="nucleotide sequence ID" value="NZ_NHSD01000230.1"/>
</dbReference>
<evidence type="ECO:0000313" key="2">
    <source>
        <dbReference type="Proteomes" id="UP000706333"/>
    </source>
</evidence>
<name>A0A934TKN5_9RHOB</name>
<dbReference type="Pfam" id="PF05045">
    <property type="entry name" value="RgpF"/>
    <property type="match status" value="1"/>
</dbReference>
<dbReference type="InterPro" id="IPR007739">
    <property type="entry name" value="RgpF"/>
</dbReference>
<organism evidence="1 2">
    <name type="scientific">Rhodobaculum claviforme</name>
    <dbReference type="NCBI Taxonomy" id="1549854"/>
    <lineage>
        <taxon>Bacteria</taxon>
        <taxon>Pseudomonadati</taxon>
        <taxon>Pseudomonadota</taxon>
        <taxon>Alphaproteobacteria</taxon>
        <taxon>Rhodobacterales</taxon>
        <taxon>Paracoccaceae</taxon>
        <taxon>Rhodobaculum</taxon>
    </lineage>
</organism>
<gene>
    <name evidence="1" type="ORF">CCR87_08200</name>
</gene>
<proteinExistence type="predicted"/>
<dbReference type="EMBL" id="NHSD01000230">
    <property type="protein sequence ID" value="MBK5927309.1"/>
    <property type="molecule type" value="Genomic_DNA"/>
</dbReference>